<evidence type="ECO:0000313" key="2">
    <source>
        <dbReference type="Proteomes" id="UP000828048"/>
    </source>
</evidence>
<gene>
    <name evidence="1" type="ORF">Vadar_015968</name>
</gene>
<proteinExistence type="predicted"/>
<comment type="caution">
    <text evidence="1">The sequence shown here is derived from an EMBL/GenBank/DDBJ whole genome shotgun (WGS) entry which is preliminary data.</text>
</comment>
<name>A0ACB7Y043_9ERIC</name>
<sequence length="173" mass="19922">MQQKWLTKLMGYDYEISYKSGKTNAAADALSRVEEEVHLLALTVVLCNWVKELRESWEQDSDLQKIIGELQSNPTSHPHFAWQHQMLYYKSRLVVGNNSIFRQKLIHEHHATPAGGHSGGERTYQRLKQAFYWKGMKTAVLQFMACCDVCQRHKNETVASPGLLQPLPIPDRL</sequence>
<protein>
    <submittedName>
        <fullName evidence="1">Uncharacterized protein</fullName>
    </submittedName>
</protein>
<accession>A0ACB7Y043</accession>
<evidence type="ECO:0000313" key="1">
    <source>
        <dbReference type="EMBL" id="KAH7846602.1"/>
    </source>
</evidence>
<dbReference type="Proteomes" id="UP000828048">
    <property type="component" value="Chromosome 5"/>
</dbReference>
<organism evidence="1 2">
    <name type="scientific">Vaccinium darrowii</name>
    <dbReference type="NCBI Taxonomy" id="229202"/>
    <lineage>
        <taxon>Eukaryota</taxon>
        <taxon>Viridiplantae</taxon>
        <taxon>Streptophyta</taxon>
        <taxon>Embryophyta</taxon>
        <taxon>Tracheophyta</taxon>
        <taxon>Spermatophyta</taxon>
        <taxon>Magnoliopsida</taxon>
        <taxon>eudicotyledons</taxon>
        <taxon>Gunneridae</taxon>
        <taxon>Pentapetalae</taxon>
        <taxon>asterids</taxon>
        <taxon>Ericales</taxon>
        <taxon>Ericaceae</taxon>
        <taxon>Vaccinioideae</taxon>
        <taxon>Vaccinieae</taxon>
        <taxon>Vaccinium</taxon>
    </lineage>
</organism>
<keyword evidence="2" id="KW-1185">Reference proteome</keyword>
<reference evidence="1 2" key="1">
    <citation type="journal article" date="2021" name="Hortic Res">
        <title>High-quality reference genome and annotation aids understanding of berry development for evergreen blueberry (Vaccinium darrowii).</title>
        <authorList>
            <person name="Yu J."/>
            <person name="Hulse-Kemp A.M."/>
            <person name="Babiker E."/>
            <person name="Staton M."/>
        </authorList>
    </citation>
    <scope>NUCLEOTIDE SEQUENCE [LARGE SCALE GENOMIC DNA]</scope>
    <source>
        <strain evidence="2">cv. NJ 8807/NJ 8810</strain>
        <tissue evidence="1">Young leaf</tissue>
    </source>
</reference>
<dbReference type="EMBL" id="CM037155">
    <property type="protein sequence ID" value="KAH7846602.1"/>
    <property type="molecule type" value="Genomic_DNA"/>
</dbReference>